<sequence>MPTPSQVSVTGPCDPPVAGSAELRAYWVEPDTLAWPVSLLPRGTGREDVVDDDGSPSAGAGLSLSLVVASRGGARVVSGAVRGTDGLPDPVVLPLRVAGDLPRRVLENRPNLEGYIALTLVDDEGASRLEEAAVREALTGQLLVVQRVQVPAGNASTSASGSSSSSRTGSGSSRTGSSSGSGGFDSAEEVSSLGEEAAGPPGPGEGVVDAVTGVQTAIVLDHLYADAARRAELGVSFSQGRPSFSLWAPTAKSVTLLSWPTGDPTGSVPQVAGPAVRTPAERGEDGCWRVPNRDAAIPAGSQYLWEVEVYVPVTGRVETNLVTDPYSVALTVDSARSVAADLSDPRLAPRRWTDAPAPVVPNDASRSIYELHVRDFSAADTTVPASRRGTYKAFTLPDSAGMRHLSRLARAGLSTVHLLPVFDIATIPERRTGQAVPDVPVHAGPASTDQQAAITAVADTDAYNWGYDPFHWMVPEGSYATDGHQDGGARTVEFREMVGALHAVGLQVVLDQVYNHTSASGQAPTSVLDKVVPGYYHRLDAVGKVTTSTCCANTATENAMAERLMVDSVLWWARHYRVDGFRFDLMGHHSRDTMVRLREALDRLTLADDGVDGRALYLYGEGWSFGEVASNALFTQASQGQLDGTGIGTFNDRLRDAVHGGSPFDVDHRARQGFGSGLVTDPNGHDHRSPAEQAADLAYRTDLVRLGLAGNLRTYGLTTAEGAVRRGEELGFNGSVAAYASAPQESVSYVEAHDNETLYDLLAYKLPRRTTMADRVRMHILCLATVTLGQSPAFWAAGTELLRSKSLDRDSYNSGDWFNAVDWTGRDNGFGRGLPPGERNRERWGVQSELLGEPSLVPSPAYIATARDQALDLLRLRASTPLFWLGDPGLVRERVSFPGAGPGALPGVVAMLIDDLIDDTGSHGSSGFQDIDPALDGVLVVFNASAARVAQPLPALAGRDFRLSRIQEEGADGVVRTTRFDPVSGTVSVPARTVAVLTQAQV</sequence>
<dbReference type="SUPFAM" id="SSF51445">
    <property type="entry name" value="(Trans)glycosidases"/>
    <property type="match status" value="1"/>
</dbReference>
<dbReference type="Pfam" id="PF02922">
    <property type="entry name" value="CBM_48"/>
    <property type="match status" value="1"/>
</dbReference>
<reference evidence="6 7" key="1">
    <citation type="submission" date="2018-09" db="EMBL/GenBank/DDBJ databases">
        <authorList>
            <person name="Li J."/>
        </authorList>
    </citation>
    <scope>NUCLEOTIDE SEQUENCE [LARGE SCALE GENOMIC DNA]</scope>
    <source>
        <strain evidence="6 7">2129</strain>
    </source>
</reference>
<dbReference type="Gene3D" id="2.60.40.10">
    <property type="entry name" value="Immunoglobulins"/>
    <property type="match status" value="1"/>
</dbReference>
<feature type="domain" description="Pullulanase N2" evidence="5">
    <location>
        <begin position="24"/>
        <end position="147"/>
    </location>
</feature>
<evidence type="ECO:0000313" key="6">
    <source>
        <dbReference type="EMBL" id="AYD90719.1"/>
    </source>
</evidence>
<evidence type="ECO:0000256" key="2">
    <source>
        <dbReference type="SAM" id="MobiDB-lite"/>
    </source>
</evidence>
<feature type="domain" description="Glycoside hydrolase family 13 N-terminal" evidence="3">
    <location>
        <begin position="233"/>
        <end position="327"/>
    </location>
</feature>
<comment type="similarity">
    <text evidence="1">Belongs to the glycosyl hydrolase 13 family.</text>
</comment>
<evidence type="ECO:0000259" key="3">
    <source>
        <dbReference type="Pfam" id="PF02922"/>
    </source>
</evidence>
<dbReference type="InterPro" id="IPR014756">
    <property type="entry name" value="Ig_E-set"/>
</dbReference>
<dbReference type="PANTHER" id="PTHR43002">
    <property type="entry name" value="GLYCOGEN DEBRANCHING ENZYME"/>
    <property type="match status" value="1"/>
</dbReference>
<proteinExistence type="inferred from homology"/>
<dbReference type="Gene3D" id="3.20.20.80">
    <property type="entry name" value="Glycosidases"/>
    <property type="match status" value="1"/>
</dbReference>
<protein>
    <submittedName>
        <fullName evidence="6">Pullulanase-type alpha-1,6-glucosidase</fullName>
    </submittedName>
</protein>
<name>A0ABN5PR07_9ACTO</name>
<dbReference type="Gene3D" id="2.60.40.1180">
    <property type="entry name" value="Golgi alpha-mannosidase II"/>
    <property type="match status" value="1"/>
</dbReference>
<feature type="region of interest" description="Disordered" evidence="2">
    <location>
        <begin position="153"/>
        <end position="208"/>
    </location>
</feature>
<dbReference type="Pfam" id="PF17967">
    <property type="entry name" value="Pullulanase_N2"/>
    <property type="match status" value="1"/>
</dbReference>
<accession>A0ABN5PR07</accession>
<dbReference type="CDD" id="cd02860">
    <property type="entry name" value="E_set_Pullulanase"/>
    <property type="match status" value="1"/>
</dbReference>
<evidence type="ECO:0000313" key="7">
    <source>
        <dbReference type="Proteomes" id="UP000273001"/>
    </source>
</evidence>
<dbReference type="InterPro" id="IPR017853">
    <property type="entry name" value="GH"/>
</dbReference>
<dbReference type="CDD" id="cd11341">
    <property type="entry name" value="AmyAc_Pullulanase_LD-like"/>
    <property type="match status" value="1"/>
</dbReference>
<feature type="compositionally biased region" description="Low complexity" evidence="2">
    <location>
        <begin position="155"/>
        <end position="178"/>
    </location>
</feature>
<evidence type="ECO:0000259" key="4">
    <source>
        <dbReference type="Pfam" id="PF11852"/>
    </source>
</evidence>
<dbReference type="NCBIfam" id="TIGR02103">
    <property type="entry name" value="pullul_strch"/>
    <property type="match status" value="1"/>
</dbReference>
<feature type="region of interest" description="Disordered" evidence="2">
    <location>
        <begin position="265"/>
        <end position="284"/>
    </location>
</feature>
<dbReference type="Gene3D" id="2.60.40.1130">
    <property type="entry name" value="Rab geranylgeranyltransferase alpha-subunit, insert domain"/>
    <property type="match status" value="1"/>
</dbReference>
<organism evidence="6 7">
    <name type="scientific">Actinomyces lilanjuaniae</name>
    <dbReference type="NCBI Taxonomy" id="2321394"/>
    <lineage>
        <taxon>Bacteria</taxon>
        <taxon>Bacillati</taxon>
        <taxon>Actinomycetota</taxon>
        <taxon>Actinomycetes</taxon>
        <taxon>Actinomycetales</taxon>
        <taxon>Actinomycetaceae</taxon>
        <taxon>Actinomyces</taxon>
    </lineage>
</organism>
<evidence type="ECO:0000256" key="1">
    <source>
        <dbReference type="ARBA" id="ARBA00008061"/>
    </source>
</evidence>
<dbReference type="InterPro" id="IPR024561">
    <property type="entry name" value="Pullul_strch_C"/>
</dbReference>
<dbReference type="SUPFAM" id="SSF51011">
    <property type="entry name" value="Glycosyl hydrolase domain"/>
    <property type="match status" value="1"/>
</dbReference>
<dbReference type="Proteomes" id="UP000273001">
    <property type="component" value="Chromosome"/>
</dbReference>
<dbReference type="InterPro" id="IPR013783">
    <property type="entry name" value="Ig-like_fold"/>
</dbReference>
<feature type="domain" description="Alpha-1,6-glucosidases pullulanase-type C-terminal" evidence="4">
    <location>
        <begin position="826"/>
        <end position="999"/>
    </location>
</feature>
<evidence type="ECO:0000259" key="5">
    <source>
        <dbReference type="Pfam" id="PF17967"/>
    </source>
</evidence>
<dbReference type="InterPro" id="IPR040671">
    <property type="entry name" value="Pullulanase_N2"/>
</dbReference>
<keyword evidence="7" id="KW-1185">Reference proteome</keyword>
<dbReference type="InterPro" id="IPR004193">
    <property type="entry name" value="Glyco_hydro_13_N"/>
</dbReference>
<gene>
    <name evidence="6" type="primary">pulA</name>
    <name evidence="6" type="ORF">D5R93_01165</name>
</gene>
<dbReference type="InterPro" id="IPR011839">
    <property type="entry name" value="Pullul_strch"/>
</dbReference>
<dbReference type="EMBL" id="CP032514">
    <property type="protein sequence ID" value="AYD90719.1"/>
    <property type="molecule type" value="Genomic_DNA"/>
</dbReference>
<dbReference type="SUPFAM" id="SSF81296">
    <property type="entry name" value="E set domains"/>
    <property type="match status" value="2"/>
</dbReference>
<dbReference type="InterPro" id="IPR013780">
    <property type="entry name" value="Glyco_hydro_b"/>
</dbReference>
<dbReference type="Pfam" id="PF11852">
    <property type="entry name" value="Pullul_strch_C"/>
    <property type="match status" value="1"/>
</dbReference>